<proteinExistence type="predicted"/>
<dbReference type="Proteomes" id="UP001457282">
    <property type="component" value="Unassembled WGS sequence"/>
</dbReference>
<keyword evidence="2" id="KW-1185">Reference proteome</keyword>
<evidence type="ECO:0000313" key="2">
    <source>
        <dbReference type="Proteomes" id="UP001457282"/>
    </source>
</evidence>
<accession>A0AAW1VYU7</accession>
<name>A0AAW1VYU7_RUBAR</name>
<organism evidence="1 2">
    <name type="scientific">Rubus argutus</name>
    <name type="common">Southern blackberry</name>
    <dbReference type="NCBI Taxonomy" id="59490"/>
    <lineage>
        <taxon>Eukaryota</taxon>
        <taxon>Viridiplantae</taxon>
        <taxon>Streptophyta</taxon>
        <taxon>Embryophyta</taxon>
        <taxon>Tracheophyta</taxon>
        <taxon>Spermatophyta</taxon>
        <taxon>Magnoliopsida</taxon>
        <taxon>eudicotyledons</taxon>
        <taxon>Gunneridae</taxon>
        <taxon>Pentapetalae</taxon>
        <taxon>rosids</taxon>
        <taxon>fabids</taxon>
        <taxon>Rosales</taxon>
        <taxon>Rosaceae</taxon>
        <taxon>Rosoideae</taxon>
        <taxon>Rosoideae incertae sedis</taxon>
        <taxon>Rubus</taxon>
    </lineage>
</organism>
<comment type="caution">
    <text evidence="1">The sequence shown here is derived from an EMBL/GenBank/DDBJ whole genome shotgun (WGS) entry which is preliminary data.</text>
</comment>
<dbReference type="EMBL" id="JBEDUW010000007">
    <property type="protein sequence ID" value="KAK9912079.1"/>
    <property type="molecule type" value="Genomic_DNA"/>
</dbReference>
<dbReference type="AlphaFoldDB" id="A0AAW1VYU7"/>
<evidence type="ECO:0000313" key="1">
    <source>
        <dbReference type="EMBL" id="KAK9912079.1"/>
    </source>
</evidence>
<gene>
    <name evidence="1" type="ORF">M0R45_035954</name>
</gene>
<reference evidence="1 2" key="1">
    <citation type="journal article" date="2023" name="G3 (Bethesda)">
        <title>A chromosome-length genome assembly and annotation of blackberry (Rubus argutus, cv. 'Hillquist').</title>
        <authorList>
            <person name="Bruna T."/>
            <person name="Aryal R."/>
            <person name="Dudchenko O."/>
            <person name="Sargent D.J."/>
            <person name="Mead D."/>
            <person name="Buti M."/>
            <person name="Cavallini A."/>
            <person name="Hytonen T."/>
            <person name="Andres J."/>
            <person name="Pham M."/>
            <person name="Weisz D."/>
            <person name="Mascagni F."/>
            <person name="Usai G."/>
            <person name="Natali L."/>
            <person name="Bassil N."/>
            <person name="Fernandez G.E."/>
            <person name="Lomsadze A."/>
            <person name="Armour M."/>
            <person name="Olukolu B."/>
            <person name="Poorten T."/>
            <person name="Britton C."/>
            <person name="Davik J."/>
            <person name="Ashrafi H."/>
            <person name="Aiden E.L."/>
            <person name="Borodovsky M."/>
            <person name="Worthington M."/>
        </authorList>
    </citation>
    <scope>NUCLEOTIDE SEQUENCE [LARGE SCALE GENOMIC DNA]</scope>
    <source>
        <strain evidence="1">PI 553951</strain>
    </source>
</reference>
<protein>
    <submittedName>
        <fullName evidence="1">Uncharacterized protein</fullName>
    </submittedName>
</protein>
<sequence>MFLSSTDSKEEFTGTCVTAVEAVETENLQEKHIRIKTLCNQPFGLLQEMAGGLTSEKAGGLTSEKAGGLTSEKAGGLISEKAGGFSGLTAAFLSIFILPSANEPDSSHY</sequence>